<comment type="caution">
    <text evidence="3">The sequence shown here is derived from an EMBL/GenBank/DDBJ whole genome shotgun (WGS) entry which is preliminary data.</text>
</comment>
<keyword evidence="1" id="KW-1133">Transmembrane helix</keyword>
<dbReference type="RefSeq" id="WP_273599061.1">
    <property type="nucleotide sequence ID" value="NZ_JAQQXT010000002.1"/>
</dbReference>
<protein>
    <submittedName>
        <fullName evidence="3">2TM domain-containing protein</fullName>
    </submittedName>
</protein>
<proteinExistence type="predicted"/>
<evidence type="ECO:0000259" key="2">
    <source>
        <dbReference type="Pfam" id="PF13239"/>
    </source>
</evidence>
<feature type="domain" description="2TM" evidence="2">
    <location>
        <begin position="23"/>
        <end position="100"/>
    </location>
</feature>
<accession>A0ABT5KA31</accession>
<evidence type="ECO:0000313" key="4">
    <source>
        <dbReference type="Proteomes" id="UP001221189"/>
    </source>
</evidence>
<sequence length="108" mass="12091">MTNLNDSSSVGDKDSSSNSLEAQAKKRVDAKLGFLTHLLVFCCVNAGFYLLGLLSDRSWHFGHAPFPIWGWGLGLVIHGIVTWASLQGQDLRGSMMEREMQRLRQRQV</sequence>
<feature type="transmembrane region" description="Helical" evidence="1">
    <location>
        <begin position="32"/>
        <end position="54"/>
    </location>
</feature>
<reference evidence="3 4" key="1">
    <citation type="submission" date="2022-10" db="EMBL/GenBank/DDBJ databases">
        <title>Paucibacter sp. hw1 Genome sequencing.</title>
        <authorList>
            <person name="Park S."/>
        </authorList>
    </citation>
    <scope>NUCLEOTIDE SEQUENCE [LARGE SCALE GENOMIC DNA]</scope>
    <source>
        <strain evidence="4">hw1</strain>
    </source>
</reference>
<dbReference type="Proteomes" id="UP001221189">
    <property type="component" value="Unassembled WGS sequence"/>
</dbReference>
<dbReference type="EMBL" id="JAQQXT010000002">
    <property type="protein sequence ID" value="MDC8770635.1"/>
    <property type="molecule type" value="Genomic_DNA"/>
</dbReference>
<keyword evidence="1" id="KW-0472">Membrane</keyword>
<dbReference type="InterPro" id="IPR025698">
    <property type="entry name" value="2TM_dom"/>
</dbReference>
<gene>
    <name evidence="3" type="ORF">PRZ03_03540</name>
</gene>
<evidence type="ECO:0000256" key="1">
    <source>
        <dbReference type="SAM" id="Phobius"/>
    </source>
</evidence>
<keyword evidence="1" id="KW-0812">Transmembrane</keyword>
<feature type="transmembrane region" description="Helical" evidence="1">
    <location>
        <begin position="66"/>
        <end position="86"/>
    </location>
</feature>
<name>A0ABT5KA31_9BURK</name>
<evidence type="ECO:0000313" key="3">
    <source>
        <dbReference type="EMBL" id="MDC8770635.1"/>
    </source>
</evidence>
<organism evidence="3 4">
    <name type="scientific">Roseateles albus</name>
    <dbReference type="NCBI Taxonomy" id="2987525"/>
    <lineage>
        <taxon>Bacteria</taxon>
        <taxon>Pseudomonadati</taxon>
        <taxon>Pseudomonadota</taxon>
        <taxon>Betaproteobacteria</taxon>
        <taxon>Burkholderiales</taxon>
        <taxon>Sphaerotilaceae</taxon>
        <taxon>Roseateles</taxon>
    </lineage>
</organism>
<keyword evidence="4" id="KW-1185">Reference proteome</keyword>
<dbReference type="Pfam" id="PF13239">
    <property type="entry name" value="2TM"/>
    <property type="match status" value="1"/>
</dbReference>